<dbReference type="Gene3D" id="3.30.70.270">
    <property type="match status" value="1"/>
</dbReference>
<dbReference type="OrthoDB" id="23692at2"/>
<keyword evidence="1" id="KW-0812">Transmembrane</keyword>
<dbReference type="InterPro" id="IPR043128">
    <property type="entry name" value="Rev_trsase/Diguanyl_cyclase"/>
</dbReference>
<reference evidence="3" key="1">
    <citation type="journal article" date="2019" name="Microbiol. Resour. Announc.">
        <title>Complete Genome Sequence of Rubrobacter xylanophilus Strain AA3-22, Isolated from Arima Onsen in Japan.</title>
        <authorList>
            <person name="Tomariguchi N."/>
            <person name="Miyazaki K."/>
        </authorList>
    </citation>
    <scope>NUCLEOTIDE SEQUENCE [LARGE SCALE GENOMIC DNA]</scope>
    <source>
        <strain evidence="3">AA3-22</strain>
    </source>
</reference>
<sequence>MGDEFAMDDARGLGLYGLLSRLGRPKSYEGKIMLVAFTGTHIPLLAITLHAARSALSRAERVRITAVALAATLAGTAGTLYALHDLLEPLRKTSRGLRGYLDERRVPRLPAHHTDEAGRLMAETALVIGRLDRALRSLEQLSRRDHLTGLHNRRSGEMLLEESVWRARRDRSPFSLALLDLKDFKKTNDAYGHATGDEALVHLADVISRNLRRGDWVARWGGDEFLVGLPGTAVEEAAQIVDRLCRKVRERPLTVPQAGRITLEIRAGVAGLRDREGPGDLLRRADAALIARKARRTSSA</sequence>
<proteinExistence type="predicted"/>
<dbReference type="InterPro" id="IPR000160">
    <property type="entry name" value="GGDEF_dom"/>
</dbReference>
<dbReference type="GO" id="GO:0052621">
    <property type="term" value="F:diguanylate cyclase activity"/>
    <property type="evidence" value="ECO:0007669"/>
    <property type="project" value="TreeGrafter"/>
</dbReference>
<dbReference type="NCBIfam" id="TIGR00254">
    <property type="entry name" value="GGDEF"/>
    <property type="match status" value="1"/>
</dbReference>
<dbReference type="SMART" id="SM00267">
    <property type="entry name" value="GGDEF"/>
    <property type="match status" value="1"/>
</dbReference>
<dbReference type="EMBL" id="AP019791">
    <property type="protein sequence ID" value="BBL80650.1"/>
    <property type="molecule type" value="Genomic_DNA"/>
</dbReference>
<dbReference type="GO" id="GO:1902201">
    <property type="term" value="P:negative regulation of bacterial-type flagellum-dependent cell motility"/>
    <property type="evidence" value="ECO:0007669"/>
    <property type="project" value="TreeGrafter"/>
</dbReference>
<name>A0A510HKV6_9ACTN</name>
<organism evidence="3 4">
    <name type="scientific">Rubrobacter xylanophilus</name>
    <dbReference type="NCBI Taxonomy" id="49319"/>
    <lineage>
        <taxon>Bacteria</taxon>
        <taxon>Bacillati</taxon>
        <taxon>Actinomycetota</taxon>
        <taxon>Rubrobacteria</taxon>
        <taxon>Rubrobacterales</taxon>
        <taxon>Rubrobacteraceae</taxon>
        <taxon>Rubrobacter</taxon>
    </lineage>
</organism>
<evidence type="ECO:0000313" key="3">
    <source>
        <dbReference type="EMBL" id="BBL80650.1"/>
    </source>
</evidence>
<dbReference type="SUPFAM" id="SSF55073">
    <property type="entry name" value="Nucleotide cyclase"/>
    <property type="match status" value="1"/>
</dbReference>
<protein>
    <submittedName>
        <fullName evidence="3">Transcriptional regulator</fullName>
    </submittedName>
</protein>
<dbReference type="InterPro" id="IPR029787">
    <property type="entry name" value="Nucleotide_cyclase"/>
</dbReference>
<dbReference type="CDD" id="cd01949">
    <property type="entry name" value="GGDEF"/>
    <property type="match status" value="1"/>
</dbReference>
<keyword evidence="1" id="KW-0472">Membrane</keyword>
<keyword evidence="4" id="KW-1185">Reference proteome</keyword>
<feature type="transmembrane region" description="Helical" evidence="1">
    <location>
        <begin position="32"/>
        <end position="52"/>
    </location>
</feature>
<evidence type="ECO:0000256" key="1">
    <source>
        <dbReference type="SAM" id="Phobius"/>
    </source>
</evidence>
<dbReference type="PROSITE" id="PS50887">
    <property type="entry name" value="GGDEF"/>
    <property type="match status" value="1"/>
</dbReference>
<keyword evidence="1" id="KW-1133">Transmembrane helix</keyword>
<dbReference type="GO" id="GO:0005886">
    <property type="term" value="C:plasma membrane"/>
    <property type="evidence" value="ECO:0007669"/>
    <property type="project" value="TreeGrafter"/>
</dbReference>
<evidence type="ECO:0000259" key="2">
    <source>
        <dbReference type="PROSITE" id="PS50887"/>
    </source>
</evidence>
<dbReference type="GO" id="GO:0043709">
    <property type="term" value="P:cell adhesion involved in single-species biofilm formation"/>
    <property type="evidence" value="ECO:0007669"/>
    <property type="project" value="TreeGrafter"/>
</dbReference>
<feature type="domain" description="GGDEF" evidence="2">
    <location>
        <begin position="172"/>
        <end position="300"/>
    </location>
</feature>
<dbReference type="Pfam" id="PF00990">
    <property type="entry name" value="GGDEF"/>
    <property type="match status" value="1"/>
</dbReference>
<dbReference type="PANTHER" id="PTHR45138:SF9">
    <property type="entry name" value="DIGUANYLATE CYCLASE DGCM-RELATED"/>
    <property type="match status" value="1"/>
</dbReference>
<dbReference type="Proteomes" id="UP000318065">
    <property type="component" value="Chromosome"/>
</dbReference>
<accession>A0A510HKV6</accession>
<dbReference type="PANTHER" id="PTHR45138">
    <property type="entry name" value="REGULATORY COMPONENTS OF SENSORY TRANSDUCTION SYSTEM"/>
    <property type="match status" value="1"/>
</dbReference>
<feature type="transmembrane region" description="Helical" evidence="1">
    <location>
        <begin position="64"/>
        <end position="83"/>
    </location>
</feature>
<evidence type="ECO:0000313" key="4">
    <source>
        <dbReference type="Proteomes" id="UP000318065"/>
    </source>
</evidence>
<dbReference type="AlphaFoldDB" id="A0A510HKV6"/>
<dbReference type="InterPro" id="IPR050469">
    <property type="entry name" value="Diguanylate_Cyclase"/>
</dbReference>
<gene>
    <name evidence="3" type="ORF">RxyAA322_25040</name>
</gene>